<sequence>MFNDDEKPMAPASNAGRPALGFSDAGKASVKADHSKEAPLAATTVSVLLDVSSSSSTVGRAPLDLVVVLDVSGSMGDDGKLDKLKSAMQFVIKKLSPMDRLSIVTFSTKSDRRCALRAMSDAAKSDLMGTIDGLVANGGTNIQAGLETGLNVLAGRQYMNGRTANILLMSDGEQNHGDARQVRNPHNVPVYSLAFGADADMNLLRDLAVNGGTFNPVPESGPTSMLAVFSQLMAGLLTVVVQDLYLILSKPTSLDADLDKIVKVAPGDFNQEADGQSGTITVKFGDLFSGEVRKVLVDLLLLEATGSDYEADFLEVAVSYPDSKGVRQKFRGQTLHITRSSTATDVKTTPKLMEENVRRQHAGSITAARSLADGNNLDEARDKLVEAQNALEDVLDQANPMVAMLRTELQQLLDRMESPELYKAEGRPYALAAETSHAKQRFASRGDVEGVRLFATPRMDAYLKQAKEFAENPDAPLPTADDDAEEEVKANPVAAIAGSLAFYIHAAVEALQAIEKIVNAASAPANV</sequence>
<protein>
    <recommendedName>
        <fullName evidence="2">VWFA domain-containing protein</fullName>
    </recommendedName>
</protein>
<organism evidence="3 4">
    <name type="scientific">Eragrostis curvula</name>
    <name type="common">weeping love grass</name>
    <dbReference type="NCBI Taxonomy" id="38414"/>
    <lineage>
        <taxon>Eukaryota</taxon>
        <taxon>Viridiplantae</taxon>
        <taxon>Streptophyta</taxon>
        <taxon>Embryophyta</taxon>
        <taxon>Tracheophyta</taxon>
        <taxon>Spermatophyta</taxon>
        <taxon>Magnoliopsida</taxon>
        <taxon>Liliopsida</taxon>
        <taxon>Poales</taxon>
        <taxon>Poaceae</taxon>
        <taxon>PACMAD clade</taxon>
        <taxon>Chloridoideae</taxon>
        <taxon>Eragrostideae</taxon>
        <taxon>Eragrostidinae</taxon>
        <taxon>Eragrostis</taxon>
    </lineage>
</organism>
<feature type="region of interest" description="Disordered" evidence="1">
    <location>
        <begin position="1"/>
        <end position="20"/>
    </location>
</feature>
<gene>
    <name evidence="3" type="ORF">EJB05_28082</name>
</gene>
<dbReference type="Gramene" id="TVU25580">
    <property type="protein sequence ID" value="TVU25580"/>
    <property type="gene ID" value="EJB05_28082"/>
</dbReference>
<dbReference type="AlphaFoldDB" id="A0A5J9URA6"/>
<dbReference type="PROSITE" id="PS50234">
    <property type="entry name" value="VWFA"/>
    <property type="match status" value="1"/>
</dbReference>
<dbReference type="InterPro" id="IPR051266">
    <property type="entry name" value="CLCR"/>
</dbReference>
<evidence type="ECO:0000259" key="2">
    <source>
        <dbReference type="PROSITE" id="PS50234"/>
    </source>
</evidence>
<dbReference type="SMART" id="SM00327">
    <property type="entry name" value="VWA"/>
    <property type="match status" value="1"/>
</dbReference>
<comment type="caution">
    <text evidence="3">The sequence shown here is derived from an EMBL/GenBank/DDBJ whole genome shotgun (WGS) entry which is preliminary data.</text>
</comment>
<name>A0A5J9URA6_9POAL</name>
<dbReference type="Pfam" id="PF14624">
    <property type="entry name" value="Vwaint"/>
    <property type="match status" value="1"/>
</dbReference>
<dbReference type="SUPFAM" id="SSF53300">
    <property type="entry name" value="vWA-like"/>
    <property type="match status" value="1"/>
</dbReference>
<proteinExistence type="predicted"/>
<dbReference type="Proteomes" id="UP000324897">
    <property type="component" value="Chromosome 2"/>
</dbReference>
<reference evidence="3 4" key="1">
    <citation type="journal article" date="2019" name="Sci. Rep.">
        <title>A high-quality genome of Eragrostis curvula grass provides insights into Poaceae evolution and supports new strategies to enhance forage quality.</title>
        <authorList>
            <person name="Carballo J."/>
            <person name="Santos B.A.C.M."/>
            <person name="Zappacosta D."/>
            <person name="Garbus I."/>
            <person name="Selva J.P."/>
            <person name="Gallo C.A."/>
            <person name="Diaz A."/>
            <person name="Albertini E."/>
            <person name="Caccamo M."/>
            <person name="Echenique V."/>
        </authorList>
    </citation>
    <scope>NUCLEOTIDE SEQUENCE [LARGE SCALE GENOMIC DNA]</scope>
    <source>
        <strain evidence="4">cv. Victoria</strain>
        <tissue evidence="3">Leaf</tissue>
    </source>
</reference>
<dbReference type="PANTHER" id="PTHR10579:SF125">
    <property type="entry name" value="VWFA DOMAIN-CONTAINING PROTEIN"/>
    <property type="match status" value="1"/>
</dbReference>
<keyword evidence="4" id="KW-1185">Reference proteome</keyword>
<dbReference type="EMBL" id="RWGY01000013">
    <property type="protein sequence ID" value="TVU25580.1"/>
    <property type="molecule type" value="Genomic_DNA"/>
</dbReference>
<dbReference type="OrthoDB" id="687730at2759"/>
<evidence type="ECO:0000256" key="1">
    <source>
        <dbReference type="SAM" id="MobiDB-lite"/>
    </source>
</evidence>
<feature type="domain" description="VWFA" evidence="2">
    <location>
        <begin position="64"/>
        <end position="240"/>
    </location>
</feature>
<dbReference type="InterPro" id="IPR036465">
    <property type="entry name" value="vWFA_dom_sf"/>
</dbReference>
<dbReference type="InterPro" id="IPR032838">
    <property type="entry name" value="Vwaint_dom"/>
</dbReference>
<accession>A0A5J9URA6</accession>
<evidence type="ECO:0000313" key="3">
    <source>
        <dbReference type="EMBL" id="TVU25580.1"/>
    </source>
</evidence>
<evidence type="ECO:0000313" key="4">
    <source>
        <dbReference type="Proteomes" id="UP000324897"/>
    </source>
</evidence>
<dbReference type="Pfam" id="PF00092">
    <property type="entry name" value="VWA"/>
    <property type="match status" value="1"/>
</dbReference>
<dbReference type="PANTHER" id="PTHR10579">
    <property type="entry name" value="CALCIUM-ACTIVATED CHLORIDE CHANNEL REGULATOR"/>
    <property type="match status" value="1"/>
</dbReference>
<dbReference type="Gene3D" id="3.40.50.410">
    <property type="entry name" value="von Willebrand factor, type A domain"/>
    <property type="match status" value="1"/>
</dbReference>
<dbReference type="InterPro" id="IPR002035">
    <property type="entry name" value="VWF_A"/>
</dbReference>